<comment type="caution">
    <text evidence="2">The sequence shown here is derived from an EMBL/GenBank/DDBJ whole genome shotgun (WGS) entry which is preliminary data.</text>
</comment>
<name>A0A812SXE7_9DINO</name>
<gene>
    <name evidence="2" type="ORF">SNEC2469_LOCUS14212</name>
</gene>
<dbReference type="AlphaFoldDB" id="A0A812SXE7"/>
<sequence>MEGLSELLPPVPDSASEWGSDDEQPRPASEVTGFPEAEDNSAAAASQEGFGGKMWMHIRYMVYAMLPGKSPGLTSDGSFWVQWENLDPYDQLVSKVPGESLWGPSSVNGLWCNRQGHLWIRPDTVDTDSCRYCEAPQRGGFLSLGQALTGFGRGTGRILLGDSTEAEIAGKLMFPVVFFMGLWMNSALPKRGSRSWPLAPRA</sequence>
<keyword evidence="3" id="KW-1185">Reference proteome</keyword>
<protein>
    <submittedName>
        <fullName evidence="2">Uncharacterized protein</fullName>
    </submittedName>
</protein>
<feature type="region of interest" description="Disordered" evidence="1">
    <location>
        <begin position="1"/>
        <end position="45"/>
    </location>
</feature>
<proteinExistence type="predicted"/>
<dbReference type="EMBL" id="CAJNJA010022753">
    <property type="protein sequence ID" value="CAE7499206.1"/>
    <property type="molecule type" value="Genomic_DNA"/>
</dbReference>
<evidence type="ECO:0000313" key="3">
    <source>
        <dbReference type="Proteomes" id="UP000601435"/>
    </source>
</evidence>
<accession>A0A812SXE7</accession>
<organism evidence="2 3">
    <name type="scientific">Symbiodinium necroappetens</name>
    <dbReference type="NCBI Taxonomy" id="1628268"/>
    <lineage>
        <taxon>Eukaryota</taxon>
        <taxon>Sar</taxon>
        <taxon>Alveolata</taxon>
        <taxon>Dinophyceae</taxon>
        <taxon>Suessiales</taxon>
        <taxon>Symbiodiniaceae</taxon>
        <taxon>Symbiodinium</taxon>
    </lineage>
</organism>
<evidence type="ECO:0000313" key="2">
    <source>
        <dbReference type="EMBL" id="CAE7499206.1"/>
    </source>
</evidence>
<reference evidence="2" key="1">
    <citation type="submission" date="2021-02" db="EMBL/GenBank/DDBJ databases">
        <authorList>
            <person name="Dougan E. K."/>
            <person name="Rhodes N."/>
            <person name="Thang M."/>
            <person name="Chan C."/>
        </authorList>
    </citation>
    <scope>NUCLEOTIDE SEQUENCE</scope>
</reference>
<dbReference type="Proteomes" id="UP000601435">
    <property type="component" value="Unassembled WGS sequence"/>
</dbReference>
<dbReference type="OrthoDB" id="409498at2759"/>
<evidence type="ECO:0000256" key="1">
    <source>
        <dbReference type="SAM" id="MobiDB-lite"/>
    </source>
</evidence>